<evidence type="ECO:0000313" key="2">
    <source>
        <dbReference type="EMBL" id="MDN7025858.1"/>
    </source>
</evidence>
<name>A0ABT8MD39_9EURY</name>
<evidence type="ECO:0000256" key="1">
    <source>
        <dbReference type="SAM" id="Phobius"/>
    </source>
</evidence>
<accession>A0ABT8MD39</accession>
<dbReference type="EMBL" id="VCYH01000010">
    <property type="protein sequence ID" value="MDN7025858.1"/>
    <property type="molecule type" value="Genomic_DNA"/>
</dbReference>
<keyword evidence="1" id="KW-0812">Transmembrane</keyword>
<dbReference type="NCBIfam" id="NF009312">
    <property type="entry name" value="PRK12672.1"/>
    <property type="match status" value="1"/>
</dbReference>
<dbReference type="PANTHER" id="PTHR34703:SF1">
    <property type="entry name" value="ANTIPORTER SUBUNIT MNHG2-RELATED"/>
    <property type="match status" value="1"/>
</dbReference>
<protein>
    <submittedName>
        <fullName evidence="2">Cation:proton antiporter</fullName>
    </submittedName>
</protein>
<keyword evidence="1" id="KW-0472">Membrane</keyword>
<keyword evidence="3" id="KW-1185">Reference proteome</keyword>
<dbReference type="Proteomes" id="UP001168338">
    <property type="component" value="Unassembled WGS sequence"/>
</dbReference>
<comment type="caution">
    <text evidence="2">The sequence shown here is derived from an EMBL/GenBank/DDBJ whole genome shotgun (WGS) entry which is preliminary data.</text>
</comment>
<keyword evidence="1" id="KW-1133">Transmembrane helix</keyword>
<dbReference type="RefSeq" id="WP_301665051.1">
    <property type="nucleotide sequence ID" value="NZ_VCYH01000010.1"/>
</dbReference>
<evidence type="ECO:0000313" key="3">
    <source>
        <dbReference type="Proteomes" id="UP001168338"/>
    </source>
</evidence>
<feature type="transmembrane region" description="Helical" evidence="1">
    <location>
        <begin position="43"/>
        <end position="64"/>
    </location>
</feature>
<dbReference type="PANTHER" id="PTHR34703">
    <property type="entry name" value="ANTIPORTER SUBUNIT MNHG2-RELATED"/>
    <property type="match status" value="1"/>
</dbReference>
<reference evidence="2" key="1">
    <citation type="submission" date="2019-05" db="EMBL/GenBank/DDBJ databases">
        <title>Methanoculleus sp. FWC-SCC1, a methanogenic archaeon isolated from deep marine cold seep.</title>
        <authorList>
            <person name="Chen Y.-W."/>
            <person name="Chen S.-C."/>
            <person name="Teng N.-H."/>
            <person name="Lai M.-C."/>
        </authorList>
    </citation>
    <scope>NUCLEOTIDE SEQUENCE</scope>
    <source>
        <strain evidence="2">FWC-SCC1</strain>
    </source>
</reference>
<feature type="transmembrane region" description="Helical" evidence="1">
    <location>
        <begin position="6"/>
        <end position="31"/>
    </location>
</feature>
<dbReference type="InterPro" id="IPR005133">
    <property type="entry name" value="PhaG_MnhG_YufB"/>
</dbReference>
<gene>
    <name evidence="2" type="ORF">FGU65_13370</name>
</gene>
<proteinExistence type="predicted"/>
<feature type="transmembrane region" description="Helical" evidence="1">
    <location>
        <begin position="76"/>
        <end position="97"/>
    </location>
</feature>
<dbReference type="Pfam" id="PF03334">
    <property type="entry name" value="PhaG_MnhG_YufB"/>
    <property type="match status" value="1"/>
</dbReference>
<organism evidence="2 3">
    <name type="scientific">Methanoculleus frigidifontis</name>
    <dbReference type="NCBI Taxonomy" id="2584085"/>
    <lineage>
        <taxon>Archaea</taxon>
        <taxon>Methanobacteriati</taxon>
        <taxon>Methanobacteriota</taxon>
        <taxon>Stenosarchaea group</taxon>
        <taxon>Methanomicrobia</taxon>
        <taxon>Methanomicrobiales</taxon>
        <taxon>Methanomicrobiaceae</taxon>
        <taxon>Methanoculleus</taxon>
    </lineage>
</organism>
<sequence>MTTILDTAIMICLAIGLIFNALGVIGILRFPDVYTRLHAETKTTTFGTIFIGLAVVIYGLAALLETGEGQYLTLSVHTIIAVVALAFTNATGAHAIARAAYRCGYKPKPAVVDRMAEANQ</sequence>
<dbReference type="NCBIfam" id="TIGR01300">
    <property type="entry name" value="CPA3_mnhG_phaG"/>
    <property type="match status" value="1"/>
</dbReference>